<evidence type="ECO:0000313" key="3">
    <source>
        <dbReference type="Proteomes" id="UP000494165"/>
    </source>
</evidence>
<dbReference type="Proteomes" id="UP000494165">
    <property type="component" value="Unassembled WGS sequence"/>
</dbReference>
<name>A0A8S1BTJ7_9INSE</name>
<feature type="transmembrane region" description="Helical" evidence="1">
    <location>
        <begin position="52"/>
        <end position="71"/>
    </location>
</feature>
<dbReference type="AlphaFoldDB" id="A0A8S1BTJ7"/>
<keyword evidence="3" id="KW-1185">Reference proteome</keyword>
<reference evidence="2 3" key="1">
    <citation type="submission" date="2020-04" db="EMBL/GenBank/DDBJ databases">
        <authorList>
            <person name="Alioto T."/>
            <person name="Alioto T."/>
            <person name="Gomez Garrido J."/>
        </authorList>
    </citation>
    <scope>NUCLEOTIDE SEQUENCE [LARGE SCALE GENOMIC DNA]</scope>
</reference>
<gene>
    <name evidence="2" type="ORF">CLODIP_2_CD08960</name>
</gene>
<comment type="caution">
    <text evidence="2">The sequence shown here is derived from an EMBL/GenBank/DDBJ whole genome shotgun (WGS) entry which is preliminary data.</text>
</comment>
<keyword evidence="1" id="KW-1133">Transmembrane helix</keyword>
<evidence type="ECO:0000313" key="2">
    <source>
        <dbReference type="EMBL" id="CAB3360439.1"/>
    </source>
</evidence>
<protein>
    <submittedName>
        <fullName evidence="2">Uncharacterized protein</fullName>
    </submittedName>
</protein>
<dbReference type="EMBL" id="CADEPI010000003">
    <property type="protein sequence ID" value="CAB3360439.1"/>
    <property type="molecule type" value="Genomic_DNA"/>
</dbReference>
<organism evidence="2 3">
    <name type="scientific">Cloeon dipterum</name>
    <dbReference type="NCBI Taxonomy" id="197152"/>
    <lineage>
        <taxon>Eukaryota</taxon>
        <taxon>Metazoa</taxon>
        <taxon>Ecdysozoa</taxon>
        <taxon>Arthropoda</taxon>
        <taxon>Hexapoda</taxon>
        <taxon>Insecta</taxon>
        <taxon>Pterygota</taxon>
        <taxon>Palaeoptera</taxon>
        <taxon>Ephemeroptera</taxon>
        <taxon>Pisciforma</taxon>
        <taxon>Baetidae</taxon>
        <taxon>Cloeon</taxon>
    </lineage>
</organism>
<sequence>MTCDLLYRDKRERRLEASSVRLRAAWTISRTRQSSRFLEIRLTTDLIKMKKVSAMFLTVLTICSVGAAFEFENPLLSNWKLMIAAKGGENLINLCRYNATLNETNCKSKEELLLMCGCIISNTENEVNLNCHSPLADCPQHLSLTFQQGSELSETAARKTPIVSWILDLSLAFNVIFFLIFFIVFLCKRECRTNLCYEQKKLLK</sequence>
<evidence type="ECO:0000256" key="1">
    <source>
        <dbReference type="SAM" id="Phobius"/>
    </source>
</evidence>
<proteinExistence type="predicted"/>
<keyword evidence="1" id="KW-0812">Transmembrane</keyword>
<accession>A0A8S1BTJ7</accession>
<keyword evidence="1" id="KW-0472">Membrane</keyword>
<feature type="transmembrane region" description="Helical" evidence="1">
    <location>
        <begin position="162"/>
        <end position="187"/>
    </location>
</feature>